<dbReference type="Proteomes" id="UP000295604">
    <property type="component" value="Unassembled WGS sequence"/>
</dbReference>
<keyword evidence="1" id="KW-0732">Signal</keyword>
<sequence length="200" mass="23173">MLLFKVIAFVAFLHSLSIRAVYAIPVAPDATADTTTDVEPAWPEEKRQVQNSYYATLGLICYKDEGYHPAIVAVYPDGSSVRWHSPDCSYPGHAREWEVKVDRKRGPPWEERNYLETQSRKSVRMVGTVKTFRLDSTLNDRRLLPRGKENCWWYLHRGMKALVRNGVVDEDIAHKAYTGLKRRTAWSGRPWPAPRWRDQT</sequence>
<proteinExistence type="predicted"/>
<dbReference type="EMBL" id="QAPF01000032">
    <property type="protein sequence ID" value="TEA20436.1"/>
    <property type="molecule type" value="Genomic_DNA"/>
</dbReference>
<evidence type="ECO:0008006" key="4">
    <source>
        <dbReference type="Google" id="ProtNLM"/>
    </source>
</evidence>
<organism evidence="2 3">
    <name type="scientific">Colletotrichum sidae</name>
    <dbReference type="NCBI Taxonomy" id="1347389"/>
    <lineage>
        <taxon>Eukaryota</taxon>
        <taxon>Fungi</taxon>
        <taxon>Dikarya</taxon>
        <taxon>Ascomycota</taxon>
        <taxon>Pezizomycotina</taxon>
        <taxon>Sordariomycetes</taxon>
        <taxon>Hypocreomycetidae</taxon>
        <taxon>Glomerellales</taxon>
        <taxon>Glomerellaceae</taxon>
        <taxon>Colletotrichum</taxon>
        <taxon>Colletotrichum orbiculare species complex</taxon>
    </lineage>
</organism>
<evidence type="ECO:0000313" key="3">
    <source>
        <dbReference type="Proteomes" id="UP000295604"/>
    </source>
</evidence>
<evidence type="ECO:0000256" key="1">
    <source>
        <dbReference type="SAM" id="SignalP"/>
    </source>
</evidence>
<gene>
    <name evidence="2" type="ORF">C8034_v008664</name>
</gene>
<dbReference type="AlphaFoldDB" id="A0A4R8TNL6"/>
<accession>A0A4R8TNL6</accession>
<feature type="signal peptide" evidence="1">
    <location>
        <begin position="1"/>
        <end position="23"/>
    </location>
</feature>
<name>A0A4R8TNL6_9PEZI</name>
<evidence type="ECO:0000313" key="2">
    <source>
        <dbReference type="EMBL" id="TEA20436.1"/>
    </source>
</evidence>
<comment type="caution">
    <text evidence="2">The sequence shown here is derived from an EMBL/GenBank/DDBJ whole genome shotgun (WGS) entry which is preliminary data.</text>
</comment>
<keyword evidence="3" id="KW-1185">Reference proteome</keyword>
<feature type="chain" id="PRO_5020906677" description="Secreted protein" evidence="1">
    <location>
        <begin position="24"/>
        <end position="200"/>
    </location>
</feature>
<reference evidence="2 3" key="1">
    <citation type="submission" date="2018-11" db="EMBL/GenBank/DDBJ databases">
        <title>Genome sequence and assembly of Colletotrichum sidae.</title>
        <authorList>
            <person name="Gan P."/>
            <person name="Shirasu K."/>
        </authorList>
    </citation>
    <scope>NUCLEOTIDE SEQUENCE [LARGE SCALE GENOMIC DNA]</scope>
    <source>
        <strain evidence="2 3">CBS 518.97</strain>
    </source>
</reference>
<protein>
    <recommendedName>
        <fullName evidence="4">Secreted protein</fullName>
    </recommendedName>
</protein>